<protein>
    <recommendedName>
        <fullName evidence="1">BioF2-like acetyltransferase domain-containing protein</fullName>
    </recommendedName>
</protein>
<keyword evidence="3" id="KW-1185">Reference proteome</keyword>
<dbReference type="InterPro" id="IPR038740">
    <property type="entry name" value="BioF2-like_GNAT_dom"/>
</dbReference>
<evidence type="ECO:0000313" key="3">
    <source>
        <dbReference type="Proteomes" id="UP000680038"/>
    </source>
</evidence>
<dbReference type="Pfam" id="PF13480">
    <property type="entry name" value="Acetyltransf_6"/>
    <property type="match status" value="1"/>
</dbReference>
<name>A0A916JHT4_9BACT</name>
<organism evidence="2 3">
    <name type="scientific">Dyadobacter helix</name>
    <dbReference type="NCBI Taxonomy" id="2822344"/>
    <lineage>
        <taxon>Bacteria</taxon>
        <taxon>Pseudomonadati</taxon>
        <taxon>Bacteroidota</taxon>
        <taxon>Cytophagia</taxon>
        <taxon>Cytophagales</taxon>
        <taxon>Spirosomataceae</taxon>
        <taxon>Dyadobacter</taxon>
    </lineage>
</organism>
<evidence type="ECO:0000313" key="2">
    <source>
        <dbReference type="EMBL" id="CAG5012068.1"/>
    </source>
</evidence>
<evidence type="ECO:0000259" key="1">
    <source>
        <dbReference type="Pfam" id="PF13480"/>
    </source>
</evidence>
<comment type="caution">
    <text evidence="2">The sequence shown here is derived from an EMBL/GenBank/DDBJ whole genome shotgun (WGS) entry which is preliminary data.</text>
</comment>
<dbReference type="RefSeq" id="WP_215241348.1">
    <property type="nucleotide sequence ID" value="NZ_CAJRAF010000002.1"/>
</dbReference>
<gene>
    <name evidence="2" type="ORF">DYBT9275_05095</name>
</gene>
<dbReference type="SUPFAM" id="SSF55729">
    <property type="entry name" value="Acyl-CoA N-acyltransferases (Nat)"/>
    <property type="match status" value="1"/>
</dbReference>
<dbReference type="AlphaFoldDB" id="A0A916JHT4"/>
<dbReference type="Gene3D" id="3.40.630.30">
    <property type="match status" value="1"/>
</dbReference>
<dbReference type="EMBL" id="CAJRAF010000002">
    <property type="protein sequence ID" value="CAG5012068.1"/>
    <property type="molecule type" value="Genomic_DNA"/>
</dbReference>
<dbReference type="InterPro" id="IPR016181">
    <property type="entry name" value="Acyl_CoA_acyltransferase"/>
</dbReference>
<accession>A0A916JHT4</accession>
<proteinExistence type="predicted"/>
<sequence>MTKLYNFIKALWNIARFRYTYSIISDAGSKESFVLIGNSSGRNPYCRTYLNQRDRPNVRPVWYIGGLGIAEKLGKKYGLVVISEIAAPDNLLDKVLHVPNFVALTIDLSRGLSDYLRRVSSTTKQNIRQLEQRGFSFQISTDPSWVPSFYEQYLLPTMVMSHGDEAYISSRSTILDKLKEVGSEFVQVYLGGECVAAGLRQRRGDCYHMMNLGWRNGTAELRKKGVVTAVLWYSVRRAYELGCTMVSFGGTPPYLENGVTSFKMPWNTGICKEHTVYGYRDLLLNPALKHCYDFLKNNSIIAYGVNNCFIILSSKLPEDFHLRCEFMKGIEAWYLLRKEEDNRWDEFSHRHLPLPLRGWYEYVPMPHRHTASSGGRGE</sequence>
<reference evidence="2" key="1">
    <citation type="submission" date="2021-04" db="EMBL/GenBank/DDBJ databases">
        <authorList>
            <person name="Rodrigo-Torres L."/>
            <person name="Arahal R. D."/>
            <person name="Lucena T."/>
        </authorList>
    </citation>
    <scope>NUCLEOTIDE SEQUENCE</scope>
    <source>
        <strain evidence="2">CECT 9275</strain>
    </source>
</reference>
<feature type="domain" description="BioF2-like acetyltransferase" evidence="1">
    <location>
        <begin position="119"/>
        <end position="250"/>
    </location>
</feature>
<dbReference type="Proteomes" id="UP000680038">
    <property type="component" value="Unassembled WGS sequence"/>
</dbReference>